<evidence type="ECO:0000313" key="3">
    <source>
        <dbReference type="Proteomes" id="UP000761264"/>
    </source>
</evidence>
<reference evidence="2" key="1">
    <citation type="submission" date="2020-03" db="EMBL/GenBank/DDBJ databases">
        <title>Genome of Pelagibius litoralis DSM 21314T.</title>
        <authorList>
            <person name="Wang G."/>
        </authorList>
    </citation>
    <scope>NUCLEOTIDE SEQUENCE</scope>
    <source>
        <strain evidence="2">DSM 21314</strain>
    </source>
</reference>
<sequence>MKSGQPTWEDLNAYVDGELNDERAAEVAVALGRDPALADQVAALHRLKGAAQSLLEEAPVDLPETPAPAPVWLRSAMALAGSLLMVLLVGSLWILVAPPPAQHLVWADQAWQSHAAWQGAAVSPLPRQTAALREAQQQLGPAAFVPDLLSAGLTLAHVGDGPTIDERASFHLGYRGLRGCRLSLFLLPGDVGLTEQMLDLGPHPGEPLQRQAVAWQAGGFSNLLLAEGMDPLRFAEIARRILRASLEQRPFDDETRQALQRNHADSERCTA</sequence>
<evidence type="ECO:0000256" key="1">
    <source>
        <dbReference type="SAM" id="Phobius"/>
    </source>
</evidence>
<proteinExistence type="predicted"/>
<keyword evidence="1" id="KW-0812">Transmembrane</keyword>
<keyword evidence="1" id="KW-0472">Membrane</keyword>
<comment type="caution">
    <text evidence="2">The sequence shown here is derived from an EMBL/GenBank/DDBJ whole genome shotgun (WGS) entry which is preliminary data.</text>
</comment>
<accession>A0A967C7N5</accession>
<dbReference type="EMBL" id="JAAQPH010000003">
    <property type="protein sequence ID" value="NIA68082.1"/>
    <property type="molecule type" value="Genomic_DNA"/>
</dbReference>
<organism evidence="2 3">
    <name type="scientific">Pelagibius litoralis</name>
    <dbReference type="NCBI Taxonomy" id="374515"/>
    <lineage>
        <taxon>Bacteria</taxon>
        <taxon>Pseudomonadati</taxon>
        <taxon>Pseudomonadota</taxon>
        <taxon>Alphaproteobacteria</taxon>
        <taxon>Rhodospirillales</taxon>
        <taxon>Rhodovibrionaceae</taxon>
        <taxon>Pelagibius</taxon>
    </lineage>
</organism>
<dbReference type="AlphaFoldDB" id="A0A967C7N5"/>
<keyword evidence="1" id="KW-1133">Transmembrane helix</keyword>
<protein>
    <recommendedName>
        <fullName evidence="4">Transmembrane transcriptional regulator (Anti-sigma factor RsiW)</fullName>
    </recommendedName>
</protein>
<keyword evidence="3" id="KW-1185">Reference proteome</keyword>
<dbReference type="RefSeq" id="WP_167222273.1">
    <property type="nucleotide sequence ID" value="NZ_JAAQPH010000003.1"/>
</dbReference>
<gene>
    <name evidence="2" type="ORF">HBA54_05715</name>
</gene>
<evidence type="ECO:0008006" key="4">
    <source>
        <dbReference type="Google" id="ProtNLM"/>
    </source>
</evidence>
<dbReference type="Proteomes" id="UP000761264">
    <property type="component" value="Unassembled WGS sequence"/>
</dbReference>
<name>A0A967C7N5_9PROT</name>
<feature type="transmembrane region" description="Helical" evidence="1">
    <location>
        <begin position="71"/>
        <end position="96"/>
    </location>
</feature>
<evidence type="ECO:0000313" key="2">
    <source>
        <dbReference type="EMBL" id="NIA68082.1"/>
    </source>
</evidence>